<sequence length="247" mass="28187">MAERRRPTPEETSRSILALKIHAANLSDAKGVDFGKVLENGDNLQIRLDYLNNESRRSIPDPLLRFAKRVYGREVLIRNITLWWVNQIKGEVAEENLYSNVIEILVRPPGSTSGLENQHMAIVDQKNELLTDNLLWLRLEENRASWSVNYNLAKEIYSTEDHVLTPQRKEGNLVPRIIDSLSAILSSVKEDRLGKFSPQDLLRPSRQLGIQTAAVFLDKYLPQLPSPVKQPVWGVFVIDRDSNLLTI</sequence>
<evidence type="ECO:0000313" key="2">
    <source>
        <dbReference type="Proteomes" id="UP000034448"/>
    </source>
</evidence>
<accession>A0A0G0HUI8</accession>
<organism evidence="1 2">
    <name type="scientific">Candidatus Daviesbacteria bacterium GW2011_GWA1_36_8</name>
    <dbReference type="NCBI Taxonomy" id="1618417"/>
    <lineage>
        <taxon>Bacteria</taxon>
        <taxon>Candidatus Daviesiibacteriota</taxon>
    </lineage>
</organism>
<gene>
    <name evidence="1" type="ORF">US28_C0012G0021</name>
</gene>
<protein>
    <submittedName>
        <fullName evidence="1">Uncharacterized protein</fullName>
    </submittedName>
</protein>
<dbReference type="AlphaFoldDB" id="A0A0G0HUI8"/>
<dbReference type="Proteomes" id="UP000034448">
    <property type="component" value="Unassembled WGS sequence"/>
</dbReference>
<dbReference type="EMBL" id="LBSJ01000012">
    <property type="protein sequence ID" value="KKQ15684.1"/>
    <property type="molecule type" value="Genomic_DNA"/>
</dbReference>
<comment type="caution">
    <text evidence="1">The sequence shown here is derived from an EMBL/GenBank/DDBJ whole genome shotgun (WGS) entry which is preliminary data.</text>
</comment>
<evidence type="ECO:0000313" key="1">
    <source>
        <dbReference type="EMBL" id="KKQ15684.1"/>
    </source>
</evidence>
<proteinExistence type="predicted"/>
<name>A0A0G0HUI8_9BACT</name>
<reference evidence="1 2" key="1">
    <citation type="journal article" date="2015" name="Nature">
        <title>rRNA introns, odd ribosomes, and small enigmatic genomes across a large radiation of phyla.</title>
        <authorList>
            <person name="Brown C.T."/>
            <person name="Hug L.A."/>
            <person name="Thomas B.C."/>
            <person name="Sharon I."/>
            <person name="Castelle C.J."/>
            <person name="Singh A."/>
            <person name="Wilkins M.J."/>
            <person name="Williams K.H."/>
            <person name="Banfield J.F."/>
        </authorList>
    </citation>
    <scope>NUCLEOTIDE SEQUENCE [LARGE SCALE GENOMIC DNA]</scope>
</reference>